<dbReference type="InParanoid" id="G4TD91"/>
<dbReference type="InterPro" id="IPR000182">
    <property type="entry name" value="GNAT_dom"/>
</dbReference>
<dbReference type="GO" id="GO:0016747">
    <property type="term" value="F:acyltransferase activity, transferring groups other than amino-acyl groups"/>
    <property type="evidence" value="ECO:0007669"/>
    <property type="project" value="InterPro"/>
</dbReference>
<evidence type="ECO:0000313" key="2">
    <source>
        <dbReference type="EMBL" id="CCA69273.1"/>
    </source>
</evidence>
<organism evidence="2 3">
    <name type="scientific">Serendipita indica (strain DSM 11827)</name>
    <name type="common">Root endophyte fungus</name>
    <name type="synonym">Piriformospora indica</name>
    <dbReference type="NCBI Taxonomy" id="1109443"/>
    <lineage>
        <taxon>Eukaryota</taxon>
        <taxon>Fungi</taxon>
        <taxon>Dikarya</taxon>
        <taxon>Basidiomycota</taxon>
        <taxon>Agaricomycotina</taxon>
        <taxon>Agaricomycetes</taxon>
        <taxon>Sebacinales</taxon>
        <taxon>Serendipitaceae</taxon>
        <taxon>Serendipita</taxon>
    </lineage>
</organism>
<dbReference type="SUPFAM" id="SSF55729">
    <property type="entry name" value="Acyl-CoA N-acyltransferases (Nat)"/>
    <property type="match status" value="1"/>
</dbReference>
<reference evidence="2 3" key="1">
    <citation type="journal article" date="2011" name="PLoS Pathog.">
        <title>Endophytic Life Strategies Decoded by Genome and Transcriptome Analyses of the Mutualistic Root Symbiont Piriformospora indica.</title>
        <authorList>
            <person name="Zuccaro A."/>
            <person name="Lahrmann U."/>
            <person name="Guldener U."/>
            <person name="Langen G."/>
            <person name="Pfiffi S."/>
            <person name="Biedenkopf D."/>
            <person name="Wong P."/>
            <person name="Samans B."/>
            <person name="Grimm C."/>
            <person name="Basiewicz M."/>
            <person name="Murat C."/>
            <person name="Martin F."/>
            <person name="Kogel K.H."/>
        </authorList>
    </citation>
    <scope>NUCLEOTIDE SEQUENCE [LARGE SCALE GENOMIC DNA]</scope>
    <source>
        <strain evidence="2 3">DSM 11827</strain>
    </source>
</reference>
<feature type="domain" description="N-acetyltransferase" evidence="1">
    <location>
        <begin position="22"/>
        <end position="199"/>
    </location>
</feature>
<dbReference type="EMBL" id="CAFZ01000051">
    <property type="protein sequence ID" value="CCA69273.1"/>
    <property type="molecule type" value="Genomic_DNA"/>
</dbReference>
<dbReference type="PROSITE" id="PS51186">
    <property type="entry name" value="GNAT"/>
    <property type="match status" value="1"/>
</dbReference>
<name>G4TD91_SERID</name>
<dbReference type="Pfam" id="PF00583">
    <property type="entry name" value="Acetyltransf_1"/>
    <property type="match status" value="1"/>
</dbReference>
<accession>G4TD91</accession>
<dbReference type="AlphaFoldDB" id="G4TD91"/>
<dbReference type="InterPro" id="IPR016181">
    <property type="entry name" value="Acyl_CoA_acyltransferase"/>
</dbReference>
<keyword evidence="3" id="KW-1185">Reference proteome</keyword>
<proteinExistence type="predicted"/>
<dbReference type="CDD" id="cd04301">
    <property type="entry name" value="NAT_SF"/>
    <property type="match status" value="1"/>
</dbReference>
<dbReference type="Proteomes" id="UP000007148">
    <property type="component" value="Unassembled WGS sequence"/>
</dbReference>
<gene>
    <name evidence="2" type="ORF">PIIN_03172</name>
</gene>
<comment type="caution">
    <text evidence="2">The sequence shown here is derived from an EMBL/GenBank/DDBJ whole genome shotgun (WGS) entry which is preliminary data.</text>
</comment>
<dbReference type="OrthoDB" id="2326446at2759"/>
<protein>
    <recommendedName>
        <fullName evidence="1">N-acetyltransferase domain-containing protein</fullName>
    </recommendedName>
</protein>
<evidence type="ECO:0000313" key="3">
    <source>
        <dbReference type="Proteomes" id="UP000007148"/>
    </source>
</evidence>
<dbReference type="HOGENOM" id="CLU_1455231_0_0_1"/>
<sequence>MPQSPNVVNFDPFAPLPSPPALFYRSVPAPFSGPDLAHLTQMRTSCGLYADRIPRWSQEVAQNQRRMYLIYFSDPMYTPNAVPIGMISLLLHNTDDPTLAAFSITGRVEVSSLFVYQAYRHLGVGLSAMMEMERRAAEIGALFITLNTMATPKNIQIYSQLGYREFKPRLASGYSAQDVLGSGVATVESAACFFEKPLRRLSP</sequence>
<evidence type="ECO:0000259" key="1">
    <source>
        <dbReference type="PROSITE" id="PS51186"/>
    </source>
</evidence>
<dbReference type="Gene3D" id="3.40.630.30">
    <property type="match status" value="1"/>
</dbReference>